<comment type="caution">
    <text evidence="3">The sequence shown here is derived from an EMBL/GenBank/DDBJ whole genome shotgun (WGS) entry which is preliminary data.</text>
</comment>
<evidence type="ECO:0000313" key="3">
    <source>
        <dbReference type="EMBL" id="KAF7844547.1"/>
    </source>
</evidence>
<dbReference type="Pfam" id="PF03004">
    <property type="entry name" value="Transposase_24"/>
    <property type="match status" value="1"/>
</dbReference>
<organism evidence="3 4">
    <name type="scientific">Senna tora</name>
    <dbReference type="NCBI Taxonomy" id="362788"/>
    <lineage>
        <taxon>Eukaryota</taxon>
        <taxon>Viridiplantae</taxon>
        <taxon>Streptophyta</taxon>
        <taxon>Embryophyta</taxon>
        <taxon>Tracheophyta</taxon>
        <taxon>Spermatophyta</taxon>
        <taxon>Magnoliopsida</taxon>
        <taxon>eudicotyledons</taxon>
        <taxon>Gunneridae</taxon>
        <taxon>Pentapetalae</taxon>
        <taxon>rosids</taxon>
        <taxon>fabids</taxon>
        <taxon>Fabales</taxon>
        <taxon>Fabaceae</taxon>
        <taxon>Caesalpinioideae</taxon>
        <taxon>Cassia clade</taxon>
        <taxon>Senna</taxon>
    </lineage>
</organism>
<evidence type="ECO:0000256" key="1">
    <source>
        <dbReference type="SAM" id="Coils"/>
    </source>
</evidence>
<keyword evidence="4" id="KW-1185">Reference proteome</keyword>
<feature type="compositionally biased region" description="Polar residues" evidence="2">
    <location>
        <begin position="54"/>
        <end position="72"/>
    </location>
</feature>
<feature type="compositionally biased region" description="Polar residues" evidence="2">
    <location>
        <begin position="30"/>
        <end position="42"/>
    </location>
</feature>
<dbReference type="EMBL" id="JAAIUW010000001">
    <property type="protein sequence ID" value="KAF7844547.1"/>
    <property type="molecule type" value="Genomic_DNA"/>
</dbReference>
<keyword evidence="1" id="KW-0175">Coiled coil</keyword>
<evidence type="ECO:0000256" key="2">
    <source>
        <dbReference type="SAM" id="MobiDB-lite"/>
    </source>
</evidence>
<dbReference type="InterPro" id="IPR004252">
    <property type="entry name" value="Probable_transposase_24"/>
</dbReference>
<reference evidence="3" key="1">
    <citation type="submission" date="2020-09" db="EMBL/GenBank/DDBJ databases">
        <title>Genome-Enabled Discovery of Anthraquinone Biosynthesis in Senna tora.</title>
        <authorList>
            <person name="Kang S.-H."/>
            <person name="Pandey R.P."/>
            <person name="Lee C.-M."/>
            <person name="Sim J.-S."/>
            <person name="Jeong J.-T."/>
            <person name="Choi B.-S."/>
            <person name="Jung M."/>
            <person name="Ginzburg D."/>
            <person name="Zhao K."/>
            <person name="Won S.Y."/>
            <person name="Oh T.-J."/>
            <person name="Yu Y."/>
            <person name="Kim N.-H."/>
            <person name="Lee O.R."/>
            <person name="Lee T.-H."/>
            <person name="Bashyal P."/>
            <person name="Kim T.-S."/>
            <person name="Lee W.-H."/>
            <person name="Kawkins C."/>
            <person name="Kim C.-K."/>
            <person name="Kim J.S."/>
            <person name="Ahn B.O."/>
            <person name="Rhee S.Y."/>
            <person name="Sohng J.K."/>
        </authorList>
    </citation>
    <scope>NUCLEOTIDE SEQUENCE</scope>
    <source>
        <tissue evidence="3">Leaf</tissue>
    </source>
</reference>
<dbReference type="Proteomes" id="UP000634136">
    <property type="component" value="Unassembled WGS sequence"/>
</dbReference>
<feature type="coiled-coil region" evidence="1">
    <location>
        <begin position="259"/>
        <end position="290"/>
    </location>
</feature>
<feature type="region of interest" description="Disordered" evidence="2">
    <location>
        <begin position="1"/>
        <end position="86"/>
    </location>
</feature>
<dbReference type="OrthoDB" id="1418132at2759"/>
<gene>
    <name evidence="3" type="ORF">G2W53_001452</name>
</gene>
<protein>
    <recommendedName>
        <fullName evidence="5">Transposase</fullName>
    </recommendedName>
</protein>
<evidence type="ECO:0000313" key="4">
    <source>
        <dbReference type="Proteomes" id="UP000634136"/>
    </source>
</evidence>
<name>A0A835CMK7_9FABA</name>
<evidence type="ECO:0008006" key="5">
    <source>
        <dbReference type="Google" id="ProtNLM"/>
    </source>
</evidence>
<sequence length="299" mass="34164">MSSGRTGRGRGRGGVRSRTLPYTPLCSPPLITQPSSSASIGQPQELVEELQHEVPTNPSQQQGRTGSTSVDSSAIIPRGRDPTDGKLWIQPCGQSFHPSVQPIRVIRKVITSKFEEPHHVWSQKNFKWLPQYEDRIKACWNFKADERFRGLMKEVRLAWKEGQRPAWMPEGCLHELGNIWLTEEYQKKQLQNKQNRASAKGGSLHTCESITISEHKRRMMDYGQDAVQFVILFLSATQSSSWFHPEIEQEIERCVAKANEESNAAIKKLEENYKKDIDELKKLIISSRNQHEQDDDASE</sequence>
<accession>A0A835CMK7</accession>
<proteinExistence type="predicted"/>
<dbReference type="AlphaFoldDB" id="A0A835CMK7"/>